<dbReference type="PANTHER" id="PTHR35526">
    <property type="entry name" value="ANTI-SIGMA-F FACTOR RSBW-RELATED"/>
    <property type="match status" value="1"/>
</dbReference>
<feature type="region of interest" description="Disordered" evidence="2">
    <location>
        <begin position="82"/>
        <end position="101"/>
    </location>
</feature>
<keyword evidence="1" id="KW-0723">Serine/threonine-protein kinase</keyword>
<reference evidence="4 5" key="1">
    <citation type="submission" date="2016-05" db="EMBL/GenBank/DDBJ databases">
        <title>Paenibacillus sp. 1ZS3-15 nov., isolated from the rhizosphere soil.</title>
        <authorList>
            <person name="Zhang X.X."/>
            <person name="Zhang J."/>
        </authorList>
    </citation>
    <scope>NUCLEOTIDE SEQUENCE [LARGE SCALE GENOMIC DNA]</scope>
    <source>
        <strain evidence="4 5">1ZS3-15</strain>
    </source>
</reference>
<organism evidence="4 5">
    <name type="scientific">Paenibacillus oryzisoli</name>
    <dbReference type="NCBI Taxonomy" id="1850517"/>
    <lineage>
        <taxon>Bacteria</taxon>
        <taxon>Bacillati</taxon>
        <taxon>Bacillota</taxon>
        <taxon>Bacilli</taxon>
        <taxon>Bacillales</taxon>
        <taxon>Paenibacillaceae</taxon>
        <taxon>Paenibacillus</taxon>
    </lineage>
</organism>
<dbReference type="SUPFAM" id="SSF55874">
    <property type="entry name" value="ATPase domain of HSP90 chaperone/DNA topoisomerase II/histidine kinase"/>
    <property type="match status" value="1"/>
</dbReference>
<dbReference type="InterPro" id="IPR050267">
    <property type="entry name" value="Anti-sigma-factor_SerPK"/>
</dbReference>
<dbReference type="PANTHER" id="PTHR35526:SF3">
    <property type="entry name" value="ANTI-SIGMA-F FACTOR RSBW"/>
    <property type="match status" value="1"/>
</dbReference>
<dbReference type="OrthoDB" id="9798941at2"/>
<dbReference type="GO" id="GO:0004674">
    <property type="term" value="F:protein serine/threonine kinase activity"/>
    <property type="evidence" value="ECO:0007669"/>
    <property type="project" value="UniProtKB-KW"/>
</dbReference>
<protein>
    <recommendedName>
        <fullName evidence="3">Histidine kinase/HSP90-like ATPase domain-containing protein</fullName>
    </recommendedName>
</protein>
<accession>A0A198A8D1</accession>
<proteinExistence type="predicted"/>
<dbReference type="Proteomes" id="UP000078454">
    <property type="component" value="Unassembled WGS sequence"/>
</dbReference>
<evidence type="ECO:0000313" key="5">
    <source>
        <dbReference type="Proteomes" id="UP000078454"/>
    </source>
</evidence>
<evidence type="ECO:0000256" key="2">
    <source>
        <dbReference type="SAM" id="MobiDB-lite"/>
    </source>
</evidence>
<comment type="caution">
    <text evidence="4">The sequence shown here is derived from an EMBL/GenBank/DDBJ whole genome shotgun (WGS) entry which is preliminary data.</text>
</comment>
<dbReference type="InterPro" id="IPR036890">
    <property type="entry name" value="HATPase_C_sf"/>
</dbReference>
<dbReference type="AlphaFoldDB" id="A0A198A8D1"/>
<dbReference type="Pfam" id="PF13581">
    <property type="entry name" value="HATPase_c_2"/>
    <property type="match status" value="1"/>
</dbReference>
<gene>
    <name evidence="4" type="ORF">A8708_21375</name>
</gene>
<dbReference type="InterPro" id="IPR003594">
    <property type="entry name" value="HATPase_dom"/>
</dbReference>
<keyword evidence="5" id="KW-1185">Reference proteome</keyword>
<dbReference type="EMBL" id="LYPB01000072">
    <property type="protein sequence ID" value="OAS17331.1"/>
    <property type="molecule type" value="Genomic_DNA"/>
</dbReference>
<dbReference type="NCBIfam" id="NF003144">
    <property type="entry name" value="PRK04069.1"/>
    <property type="match status" value="1"/>
</dbReference>
<dbReference type="CDD" id="cd16936">
    <property type="entry name" value="HATPase_RsbW-like"/>
    <property type="match status" value="1"/>
</dbReference>
<feature type="domain" description="Histidine kinase/HSP90-like ATPase" evidence="3">
    <location>
        <begin position="8"/>
        <end position="136"/>
    </location>
</feature>
<dbReference type="STRING" id="1850517.A8708_21375"/>
<sequence>MNVIRLHIPAAAEHLEIVRLSLYGVATKLGFSYEDIEDMKVAVSEACNNAILHANPGDTGGHIDISYELSDDALRVKVKDNGTSYGASSESRQTGPFTGTMPSELTSGGLGIYLMEALMDEVLVDTTSGTEVTLVKYMDNKNHGMTD</sequence>
<dbReference type="RefSeq" id="WP_068665728.1">
    <property type="nucleotide sequence ID" value="NZ_LYPB01000072.1"/>
</dbReference>
<evidence type="ECO:0000256" key="1">
    <source>
        <dbReference type="ARBA" id="ARBA00022527"/>
    </source>
</evidence>
<keyword evidence="1" id="KW-0808">Transferase</keyword>
<evidence type="ECO:0000313" key="4">
    <source>
        <dbReference type="EMBL" id="OAS17331.1"/>
    </source>
</evidence>
<evidence type="ECO:0000259" key="3">
    <source>
        <dbReference type="Pfam" id="PF13581"/>
    </source>
</evidence>
<keyword evidence="1" id="KW-0418">Kinase</keyword>
<dbReference type="Gene3D" id="3.30.565.10">
    <property type="entry name" value="Histidine kinase-like ATPase, C-terminal domain"/>
    <property type="match status" value="1"/>
</dbReference>
<name>A0A198A8D1_9BACL</name>